<dbReference type="PANTHER" id="PTHR30231">
    <property type="entry name" value="DNA POLYMERASE III SUBUNIT EPSILON"/>
    <property type="match status" value="1"/>
</dbReference>
<keyword evidence="2" id="KW-0269">Exonuclease</keyword>
<dbReference type="RefSeq" id="WP_317546130.1">
    <property type="nucleotide sequence ID" value="NZ_JAWLKB010000058.1"/>
</dbReference>
<dbReference type="InterPro" id="IPR001357">
    <property type="entry name" value="BRCT_dom"/>
</dbReference>
<evidence type="ECO:0000313" key="2">
    <source>
        <dbReference type="EMBL" id="MDV6271581.1"/>
    </source>
</evidence>
<dbReference type="GO" id="GO:0004527">
    <property type="term" value="F:exonuclease activity"/>
    <property type="evidence" value="ECO:0007669"/>
    <property type="project" value="UniProtKB-KW"/>
</dbReference>
<organism evidence="2 3">
    <name type="scientific">Rhodococcus globerulus</name>
    <dbReference type="NCBI Taxonomy" id="33008"/>
    <lineage>
        <taxon>Bacteria</taxon>
        <taxon>Bacillati</taxon>
        <taxon>Actinomycetota</taxon>
        <taxon>Actinomycetes</taxon>
        <taxon>Mycobacteriales</taxon>
        <taxon>Nocardiaceae</taxon>
        <taxon>Rhodococcus</taxon>
    </lineage>
</organism>
<dbReference type="SMART" id="SM00479">
    <property type="entry name" value="EXOIII"/>
    <property type="match status" value="1"/>
</dbReference>
<dbReference type="SUPFAM" id="SSF53098">
    <property type="entry name" value="Ribonuclease H-like"/>
    <property type="match status" value="1"/>
</dbReference>
<reference evidence="2 3" key="1">
    <citation type="submission" date="2023-10" db="EMBL/GenBank/DDBJ databases">
        <title>Development of a sustainable strategy for remediation of hydrocarbon-contaminated territories based on the waste exchange concept.</title>
        <authorList>
            <person name="Krivoruchko A."/>
        </authorList>
    </citation>
    <scope>NUCLEOTIDE SEQUENCE [LARGE SCALE GENOMIC DNA]</scope>
    <source>
        <strain evidence="2 3">IEGM 1203</strain>
    </source>
</reference>
<protein>
    <submittedName>
        <fullName evidence="2">Exonuclease domain-containing protein</fullName>
    </submittedName>
</protein>
<dbReference type="Pfam" id="PF00929">
    <property type="entry name" value="RNase_T"/>
    <property type="match status" value="1"/>
</dbReference>
<gene>
    <name evidence="2" type="ORF">R3Q16_33850</name>
</gene>
<dbReference type="InterPro" id="IPR036397">
    <property type="entry name" value="RNaseH_sf"/>
</dbReference>
<dbReference type="SUPFAM" id="SSF52113">
    <property type="entry name" value="BRCT domain"/>
    <property type="match status" value="1"/>
</dbReference>
<sequence length="314" mass="32800">MTTTPTLTFAAIDVETANRARGSICEIGVTVVRDGVVESSRSWRCQPPEALSGFDYWNVSIHGITAADVAQEPTFAERMVEVIAVIGDLPVIAHNAGFDIGAIRSACDHSGIERPTWAYGCTLVWSRKLLDLVSNRLPIVVEALGLPFGNHHAAADDSAAAAAVALSLASRVGAGSIAELAEASGSRLGLLSPASSVGCTVRQTSRGGGGTLIAAQVASDADPDHPLYGETVVLTLKLSSMTRQEVWNEVARFGATAEDSVTKRTTRLVVGGGFSGLSMTEFTSGKLAAAVKKRAAGQLIEVLTEQDLLELIAE</sequence>
<evidence type="ECO:0000259" key="1">
    <source>
        <dbReference type="PROSITE" id="PS50172"/>
    </source>
</evidence>
<keyword evidence="2" id="KW-0540">Nuclease</keyword>
<dbReference type="PANTHER" id="PTHR30231:SF42">
    <property type="entry name" value="EXONUCLEASE"/>
    <property type="match status" value="1"/>
</dbReference>
<dbReference type="InterPro" id="IPR012337">
    <property type="entry name" value="RNaseH-like_sf"/>
</dbReference>
<accession>A0ABU4C511</accession>
<keyword evidence="3" id="KW-1185">Reference proteome</keyword>
<dbReference type="CDD" id="cd17748">
    <property type="entry name" value="BRCT_DNA_ligase_like"/>
    <property type="match status" value="1"/>
</dbReference>
<dbReference type="InterPro" id="IPR013520">
    <property type="entry name" value="Ribonucl_H"/>
</dbReference>
<dbReference type="EMBL" id="JAWLKB010000058">
    <property type="protein sequence ID" value="MDV6271581.1"/>
    <property type="molecule type" value="Genomic_DNA"/>
</dbReference>
<evidence type="ECO:0000313" key="3">
    <source>
        <dbReference type="Proteomes" id="UP001185927"/>
    </source>
</evidence>
<dbReference type="Gene3D" id="3.30.420.10">
    <property type="entry name" value="Ribonuclease H-like superfamily/Ribonuclease H"/>
    <property type="match status" value="1"/>
</dbReference>
<name>A0ABU4C511_RHOGO</name>
<comment type="caution">
    <text evidence="2">The sequence shown here is derived from an EMBL/GenBank/DDBJ whole genome shotgun (WGS) entry which is preliminary data.</text>
</comment>
<feature type="domain" description="BRCT" evidence="1">
    <location>
        <begin position="222"/>
        <end position="314"/>
    </location>
</feature>
<dbReference type="InterPro" id="IPR036420">
    <property type="entry name" value="BRCT_dom_sf"/>
</dbReference>
<dbReference type="PROSITE" id="PS50172">
    <property type="entry name" value="BRCT"/>
    <property type="match status" value="1"/>
</dbReference>
<dbReference type="Gene3D" id="3.40.50.10190">
    <property type="entry name" value="BRCT domain"/>
    <property type="match status" value="1"/>
</dbReference>
<proteinExistence type="predicted"/>
<keyword evidence="2" id="KW-0378">Hydrolase</keyword>
<dbReference type="Proteomes" id="UP001185927">
    <property type="component" value="Unassembled WGS sequence"/>
</dbReference>